<evidence type="ECO:0000313" key="1">
    <source>
        <dbReference type="Proteomes" id="UP000515158"/>
    </source>
</evidence>
<organism evidence="2">
    <name type="scientific">Thrips palmi</name>
    <name type="common">Melon thrips</name>
    <dbReference type="NCBI Taxonomy" id="161013"/>
    <lineage>
        <taxon>Eukaryota</taxon>
        <taxon>Metazoa</taxon>
        <taxon>Ecdysozoa</taxon>
        <taxon>Arthropoda</taxon>
        <taxon>Hexapoda</taxon>
        <taxon>Insecta</taxon>
        <taxon>Pterygota</taxon>
        <taxon>Neoptera</taxon>
        <taxon>Paraneoptera</taxon>
        <taxon>Thysanoptera</taxon>
        <taxon>Terebrantia</taxon>
        <taxon>Thripoidea</taxon>
        <taxon>Thripidae</taxon>
        <taxon>Thrips</taxon>
    </lineage>
</organism>
<keyword evidence="1" id="KW-1185">Reference proteome</keyword>
<sequence length="326" mass="35443">MPVYWSCRVMPVFGSCQVLGLANFWVMPVFGSCQFLGLANFWSCQFAFANPVPDNFALVACLEALELERDGFAYTAFSASKSLDDGGEALGAEWRVEEHAEDSLLRTLVVALAASGRLRQCREVLRKAPSAPPLPAEQRIEELALVLSTAGPGARRGEKEKTLHRVRQHGVRRVTEVDCKSDPAWCLDFLCSAAPSLEELEVSHPGEDHLSVVHCMPRLRRLHLGCDYGPLAALLPALPQPSSLQWLRVFGLPSATTQSLLRAHAASLDVLWLGMGAAPGADWPDGCSDLDALLGPCGLRLSRLVLLRSHGPEGEAACRAQERLTL</sequence>
<accession>A0A6P8YCE7</accession>
<dbReference type="OrthoDB" id="8217849at2759"/>
<dbReference type="RefSeq" id="XP_034234001.1">
    <property type="nucleotide sequence ID" value="XM_034378110.1"/>
</dbReference>
<reference evidence="2" key="1">
    <citation type="submission" date="2025-08" db="UniProtKB">
        <authorList>
            <consortium name="RefSeq"/>
        </authorList>
    </citation>
    <scope>IDENTIFICATION</scope>
    <source>
        <tissue evidence="2">Total insect</tissue>
    </source>
</reference>
<dbReference type="KEGG" id="tpal:117641017"/>
<evidence type="ECO:0000313" key="2">
    <source>
        <dbReference type="RefSeq" id="XP_034234001.1"/>
    </source>
</evidence>
<gene>
    <name evidence="2" type="primary">LOC117641017</name>
</gene>
<proteinExistence type="predicted"/>
<dbReference type="InParanoid" id="A0A6P8YCE7"/>
<dbReference type="Proteomes" id="UP000515158">
    <property type="component" value="Unplaced"/>
</dbReference>
<name>A0A6P8YCE7_THRPL</name>
<protein>
    <submittedName>
        <fullName evidence="2">Uncharacterized protein LOC117641017</fullName>
    </submittedName>
</protein>
<dbReference type="AlphaFoldDB" id="A0A6P8YCE7"/>
<dbReference type="GeneID" id="117641017"/>